<gene>
    <name evidence="2" type="ORF">JCGZ_12831</name>
</gene>
<dbReference type="Proteomes" id="UP000027138">
    <property type="component" value="Unassembled WGS sequence"/>
</dbReference>
<keyword evidence="3" id="KW-1185">Reference proteome</keyword>
<evidence type="ECO:0000256" key="1">
    <source>
        <dbReference type="SAM" id="MobiDB-lite"/>
    </source>
</evidence>
<reference evidence="2 3" key="1">
    <citation type="journal article" date="2014" name="PLoS ONE">
        <title>Global Analysis of Gene Expression Profiles in Physic Nut (Jatropha curcas L.) Seedlings Exposed to Salt Stress.</title>
        <authorList>
            <person name="Zhang L."/>
            <person name="Zhang C."/>
            <person name="Wu P."/>
            <person name="Chen Y."/>
            <person name="Li M."/>
            <person name="Jiang H."/>
            <person name="Wu G."/>
        </authorList>
    </citation>
    <scope>NUCLEOTIDE SEQUENCE [LARGE SCALE GENOMIC DNA]</scope>
    <source>
        <strain evidence="3">cv. GZQX0401</strain>
        <tissue evidence="2">Young leaves</tissue>
    </source>
</reference>
<dbReference type="OrthoDB" id="1871193at2759"/>
<accession>A0A067KRC6</accession>
<protein>
    <submittedName>
        <fullName evidence="2">Uncharacterized protein</fullName>
    </submittedName>
</protein>
<feature type="region of interest" description="Disordered" evidence="1">
    <location>
        <begin position="100"/>
        <end position="151"/>
    </location>
</feature>
<name>A0A067KRC6_JATCU</name>
<evidence type="ECO:0000313" key="3">
    <source>
        <dbReference type="Proteomes" id="UP000027138"/>
    </source>
</evidence>
<evidence type="ECO:0000313" key="2">
    <source>
        <dbReference type="EMBL" id="KDP34384.1"/>
    </source>
</evidence>
<organism evidence="2 3">
    <name type="scientific">Jatropha curcas</name>
    <name type="common">Barbados nut</name>
    <dbReference type="NCBI Taxonomy" id="180498"/>
    <lineage>
        <taxon>Eukaryota</taxon>
        <taxon>Viridiplantae</taxon>
        <taxon>Streptophyta</taxon>
        <taxon>Embryophyta</taxon>
        <taxon>Tracheophyta</taxon>
        <taxon>Spermatophyta</taxon>
        <taxon>Magnoliopsida</taxon>
        <taxon>eudicotyledons</taxon>
        <taxon>Gunneridae</taxon>
        <taxon>Pentapetalae</taxon>
        <taxon>rosids</taxon>
        <taxon>fabids</taxon>
        <taxon>Malpighiales</taxon>
        <taxon>Euphorbiaceae</taxon>
        <taxon>Crotonoideae</taxon>
        <taxon>Jatropheae</taxon>
        <taxon>Jatropha</taxon>
    </lineage>
</organism>
<dbReference type="EMBL" id="KK914533">
    <property type="protein sequence ID" value="KDP34384.1"/>
    <property type="molecule type" value="Genomic_DNA"/>
</dbReference>
<dbReference type="AlphaFoldDB" id="A0A067KRC6"/>
<proteinExistence type="predicted"/>
<sequence>MNLNYVLYASLDRSMAYFLDRISRQYDMIQRVPKIHNFESGLCEYSNFEAQKSQFSQTANSPAGPKTILEVHQKCANMVLEMSKKLRGSRNWSWNIFWKSGTPGKASGAKKRHAGPTWADMPAQSGRTCPPRPGGHDRPELADMTAQSGRT</sequence>